<evidence type="ECO:0000256" key="8">
    <source>
        <dbReference type="SAM" id="MobiDB-lite"/>
    </source>
</evidence>
<dbReference type="EMBL" id="PRFC01000113">
    <property type="protein sequence ID" value="PWV06588.1"/>
    <property type="molecule type" value="Genomic_DNA"/>
</dbReference>
<dbReference type="VEuPathDB" id="TriTrypDB:BCY84_00795"/>
<dbReference type="AlphaFoldDB" id="A0A2V2WDA2"/>
<evidence type="ECO:0000256" key="6">
    <source>
        <dbReference type="ARBA" id="ARBA00048573"/>
    </source>
</evidence>
<comment type="caution">
    <text evidence="10">The sequence shown here is derived from an EMBL/GenBank/DDBJ whole genome shotgun (WGS) entry which is preliminary data.</text>
</comment>
<dbReference type="Pfam" id="PF00152">
    <property type="entry name" value="tRNA-synt_2"/>
    <property type="match status" value="1"/>
</dbReference>
<dbReference type="GO" id="GO:0005829">
    <property type="term" value="C:cytosol"/>
    <property type="evidence" value="ECO:0007669"/>
    <property type="project" value="TreeGrafter"/>
</dbReference>
<keyword evidence="5 10" id="KW-0030">Aminoacyl-tRNA synthetase</keyword>
<dbReference type="VEuPathDB" id="TriTrypDB:Tc_MARK_1781"/>
<dbReference type="VEuPathDB" id="TriTrypDB:TcCLB.503815.20"/>
<gene>
    <name evidence="10" type="ORF">C3747_113g91</name>
</gene>
<dbReference type="GO" id="GO:0006430">
    <property type="term" value="P:lysyl-tRNA aminoacylation"/>
    <property type="evidence" value="ECO:0007669"/>
    <property type="project" value="InterPro"/>
</dbReference>
<dbReference type="SUPFAM" id="SSF50249">
    <property type="entry name" value="Nucleic acid-binding proteins"/>
    <property type="match status" value="1"/>
</dbReference>
<dbReference type="VEuPathDB" id="TriTrypDB:TCDM_06264"/>
<dbReference type="NCBIfam" id="NF001756">
    <property type="entry name" value="PRK00484.1"/>
    <property type="match status" value="1"/>
</dbReference>
<protein>
    <recommendedName>
        <fullName evidence="1 7">Lysine--tRNA ligase</fullName>
        <ecNumber evidence="1 7">6.1.1.6</ecNumber>
    </recommendedName>
    <alternativeName>
        <fullName evidence="7">Lysyl-tRNA synthetase</fullName>
    </alternativeName>
</protein>
<evidence type="ECO:0000256" key="7">
    <source>
        <dbReference type="RuleBase" id="RU003748"/>
    </source>
</evidence>
<dbReference type="Pfam" id="PF01336">
    <property type="entry name" value="tRNA_anti-codon"/>
    <property type="match status" value="1"/>
</dbReference>
<evidence type="ECO:0000256" key="1">
    <source>
        <dbReference type="ARBA" id="ARBA00013166"/>
    </source>
</evidence>
<dbReference type="NCBIfam" id="TIGR00499">
    <property type="entry name" value="lysS_bact"/>
    <property type="match status" value="1"/>
</dbReference>
<sequence>MRRWGVYSFQCLCACRLTAARQAVKGPLLPTALSSSSSSLSSSPSPLEPKKPRSKASPTKTVTQEASRAPRKKPDLPGAYSSFRGITPISEVRERYGYLGSGDRAAQATVRVAGRVTSVRDIGKIIFVTIRSNGNELQVVGQVGENFTREDLKKLKVSLRVGDIIGADGVPCRMQRGELSVAASRMLILSPYVCTDQVVCPNLRGFAVLQDNDVKYRYRFTDMMTNPCVIETIKKRHVMLQALRDYFNERNFVEVETPVLHTVASGANAKSFVTHHNANAMDLFLRVAPELHLKQCIVGGMERIYEIGKVFRNEDADRSHNPEFTSCEFYAAYHTYEDLMPMTEDIFRQLAMRVNGTTVVQIYPENAHGNPVTVDLGKPFRRVSVYDEIQRMSGVEFPPPNELNTPKGIAYMSVVMLRYNIPLPPVRTAAKMFEKLIDFFITDRVVEPTFVMDHPLFMSPLAKEQVSRPGLAERFELFVNGIEYCNAYSELNDPHEQYHRFQQQLVDRQGGDEEAMPLDETFLKSLQVGLPPTAGWGMGIDRALMLLTNSSNIRDGIIFPLLRQDIRSHDSKRRHKTASFFDFNKQMTLFCLSSLEQEFRRNGLSEDSCANVRELRRVIMELGQRGGTNGLPTAGGRLSDWRITLIFAIIRFICGTPRR</sequence>
<keyword evidence="2" id="KW-0436">Ligase</keyword>
<dbReference type="PRINTS" id="PR00982">
    <property type="entry name" value="TRNASYNTHLYS"/>
</dbReference>
<feature type="region of interest" description="Disordered" evidence="8">
    <location>
        <begin position="33"/>
        <end position="77"/>
    </location>
</feature>
<dbReference type="Proteomes" id="UP000246078">
    <property type="component" value="Unassembled WGS sequence"/>
</dbReference>
<dbReference type="InterPro" id="IPR018149">
    <property type="entry name" value="Lys-tRNA-synth_II_C"/>
</dbReference>
<dbReference type="VEuPathDB" id="TriTrypDB:C4B63_42g247"/>
<dbReference type="PANTHER" id="PTHR42918">
    <property type="entry name" value="LYSYL-TRNA SYNTHETASE"/>
    <property type="match status" value="1"/>
</dbReference>
<dbReference type="VEuPathDB" id="TriTrypDB:TcG_04257"/>
<dbReference type="InterPro" id="IPR006195">
    <property type="entry name" value="aa-tRNA-synth_II"/>
</dbReference>
<dbReference type="VEuPathDB" id="TriTrypDB:ECC02_000184"/>
<name>A0A2V2WDA2_TRYCR</name>
<dbReference type="VEuPathDB" id="TriTrypDB:C3747_113g91"/>
<dbReference type="PANTHER" id="PTHR42918:SF1">
    <property type="entry name" value="LYSINE--TRNA LIGASE"/>
    <property type="match status" value="1"/>
</dbReference>
<dbReference type="InterPro" id="IPR004364">
    <property type="entry name" value="Aa-tRNA-synt_II"/>
</dbReference>
<dbReference type="VEuPathDB" id="TriTrypDB:TCSYLVIO_003069"/>
<keyword evidence="3" id="KW-0547">Nucleotide-binding</keyword>
<dbReference type="GO" id="GO:0000049">
    <property type="term" value="F:tRNA binding"/>
    <property type="evidence" value="ECO:0007669"/>
    <property type="project" value="TreeGrafter"/>
</dbReference>
<dbReference type="InterPro" id="IPR045864">
    <property type="entry name" value="aa-tRNA-synth_II/BPL/LPL"/>
</dbReference>
<evidence type="ECO:0000313" key="11">
    <source>
        <dbReference type="Proteomes" id="UP000246078"/>
    </source>
</evidence>
<reference evidence="10 11" key="1">
    <citation type="journal article" date="2018" name="Microb. Genom.">
        <title>Expanding an expanded genome: long-read sequencing of Trypanosoma cruzi.</title>
        <authorList>
            <person name="Berna L."/>
            <person name="Rodriguez M."/>
            <person name="Chiribao M.L."/>
            <person name="Parodi-Talice A."/>
            <person name="Pita S."/>
            <person name="Rijo G."/>
            <person name="Alvarez-Valin F."/>
            <person name="Robello C."/>
        </authorList>
    </citation>
    <scope>NUCLEOTIDE SEQUENCE [LARGE SCALE GENOMIC DNA]</scope>
    <source>
        <strain evidence="10 11">TCC</strain>
    </source>
</reference>
<accession>A0A2V2WDA2</accession>
<comment type="catalytic activity">
    <reaction evidence="6 7">
        <text>tRNA(Lys) + L-lysine + ATP = L-lysyl-tRNA(Lys) + AMP + diphosphate</text>
        <dbReference type="Rhea" id="RHEA:20792"/>
        <dbReference type="Rhea" id="RHEA-COMP:9696"/>
        <dbReference type="Rhea" id="RHEA-COMP:9697"/>
        <dbReference type="ChEBI" id="CHEBI:30616"/>
        <dbReference type="ChEBI" id="CHEBI:32551"/>
        <dbReference type="ChEBI" id="CHEBI:33019"/>
        <dbReference type="ChEBI" id="CHEBI:78442"/>
        <dbReference type="ChEBI" id="CHEBI:78529"/>
        <dbReference type="ChEBI" id="CHEBI:456215"/>
        <dbReference type="EC" id="6.1.1.6"/>
    </reaction>
</comment>
<dbReference type="VEuPathDB" id="TriTrypDB:TcCLB.505807.120"/>
<dbReference type="GO" id="GO:0004824">
    <property type="term" value="F:lysine-tRNA ligase activity"/>
    <property type="evidence" value="ECO:0007669"/>
    <property type="project" value="UniProtKB-EC"/>
</dbReference>
<dbReference type="GO" id="GO:0005524">
    <property type="term" value="F:ATP binding"/>
    <property type="evidence" value="ECO:0007669"/>
    <property type="project" value="UniProtKB-KW"/>
</dbReference>
<dbReference type="VEuPathDB" id="TriTrypDB:TcBrA4_0031120"/>
<dbReference type="InterPro" id="IPR002313">
    <property type="entry name" value="Lys-tRNA-ligase_II"/>
</dbReference>
<dbReference type="VEuPathDB" id="TriTrypDB:TcYC6_0094840"/>
<evidence type="ECO:0000259" key="9">
    <source>
        <dbReference type="PROSITE" id="PS50862"/>
    </source>
</evidence>
<dbReference type="EC" id="6.1.1.6" evidence="1 7"/>
<organism evidence="10 11">
    <name type="scientific">Trypanosoma cruzi</name>
    <dbReference type="NCBI Taxonomy" id="5693"/>
    <lineage>
        <taxon>Eukaryota</taxon>
        <taxon>Discoba</taxon>
        <taxon>Euglenozoa</taxon>
        <taxon>Kinetoplastea</taxon>
        <taxon>Metakinetoplastina</taxon>
        <taxon>Trypanosomatida</taxon>
        <taxon>Trypanosomatidae</taxon>
        <taxon>Trypanosoma</taxon>
        <taxon>Schizotrypanum</taxon>
    </lineage>
</organism>
<dbReference type="PROSITE" id="PS50862">
    <property type="entry name" value="AA_TRNA_LIGASE_II"/>
    <property type="match status" value="1"/>
</dbReference>
<dbReference type="InterPro" id="IPR012340">
    <property type="entry name" value="NA-bd_OB-fold"/>
</dbReference>
<evidence type="ECO:0000256" key="3">
    <source>
        <dbReference type="ARBA" id="ARBA00022741"/>
    </source>
</evidence>
<feature type="domain" description="Aminoacyl-transfer RNA synthetases class-II family profile" evidence="9">
    <location>
        <begin position="239"/>
        <end position="560"/>
    </location>
</feature>
<dbReference type="HAMAP" id="MF_00252">
    <property type="entry name" value="Lys_tRNA_synth_class2"/>
    <property type="match status" value="1"/>
</dbReference>
<dbReference type="Gene3D" id="2.40.50.140">
    <property type="entry name" value="Nucleic acid-binding proteins"/>
    <property type="match status" value="1"/>
</dbReference>
<dbReference type="InterPro" id="IPR004365">
    <property type="entry name" value="NA-bd_OB_tRNA"/>
</dbReference>
<evidence type="ECO:0000313" key="10">
    <source>
        <dbReference type="EMBL" id="PWV06588.1"/>
    </source>
</evidence>
<evidence type="ECO:0000256" key="4">
    <source>
        <dbReference type="ARBA" id="ARBA00022840"/>
    </source>
</evidence>
<feature type="compositionally biased region" description="Low complexity" evidence="8">
    <location>
        <begin position="33"/>
        <end position="45"/>
    </location>
</feature>
<proteinExistence type="inferred from homology"/>
<dbReference type="SUPFAM" id="SSF55681">
    <property type="entry name" value="Class II aaRS and biotin synthetases"/>
    <property type="match status" value="1"/>
</dbReference>
<evidence type="ECO:0000256" key="5">
    <source>
        <dbReference type="ARBA" id="ARBA00023146"/>
    </source>
</evidence>
<dbReference type="Gene3D" id="3.30.930.10">
    <property type="entry name" value="Bira Bifunctional Protein, Domain 2"/>
    <property type="match status" value="1"/>
</dbReference>
<keyword evidence="4" id="KW-0067">ATP-binding</keyword>
<dbReference type="VEuPathDB" id="TriTrypDB:TcCL_NonESM05305"/>
<feature type="compositionally biased region" description="Polar residues" evidence="8">
    <location>
        <begin position="56"/>
        <end position="66"/>
    </location>
</feature>
<dbReference type="CDD" id="cd00775">
    <property type="entry name" value="LysRS_core"/>
    <property type="match status" value="1"/>
</dbReference>
<evidence type="ECO:0000256" key="2">
    <source>
        <dbReference type="ARBA" id="ARBA00022598"/>
    </source>
</evidence>